<comment type="similarity">
    <text evidence="1">Belongs to the MDM20/NAA25 family.</text>
</comment>
<dbReference type="EMBL" id="UXSR01005347">
    <property type="protein sequence ID" value="VDD81285.1"/>
    <property type="molecule type" value="Genomic_DNA"/>
</dbReference>
<evidence type="ECO:0000313" key="3">
    <source>
        <dbReference type="Proteomes" id="UP000267029"/>
    </source>
</evidence>
<evidence type="ECO:0000313" key="2">
    <source>
        <dbReference type="EMBL" id="VDD81285.1"/>
    </source>
</evidence>
<dbReference type="STRING" id="53468.A0A0R3UIM3"/>
<organism evidence="2 3">
    <name type="scientific">Mesocestoides corti</name>
    <name type="common">Flatworm</name>
    <dbReference type="NCBI Taxonomy" id="53468"/>
    <lineage>
        <taxon>Eukaryota</taxon>
        <taxon>Metazoa</taxon>
        <taxon>Spiralia</taxon>
        <taxon>Lophotrochozoa</taxon>
        <taxon>Platyhelminthes</taxon>
        <taxon>Cestoda</taxon>
        <taxon>Eucestoda</taxon>
        <taxon>Cyclophyllidea</taxon>
        <taxon>Mesocestoididae</taxon>
        <taxon>Mesocestoides</taxon>
    </lineage>
</organism>
<evidence type="ECO:0000256" key="1">
    <source>
        <dbReference type="ARBA" id="ARBA00006298"/>
    </source>
</evidence>
<evidence type="ECO:0008006" key="4">
    <source>
        <dbReference type="Google" id="ProtNLM"/>
    </source>
</evidence>
<dbReference type="AlphaFoldDB" id="A0A0R3UIM3"/>
<keyword evidence="3" id="KW-1185">Reference proteome</keyword>
<dbReference type="GO" id="GO:0031416">
    <property type="term" value="C:NatB complex"/>
    <property type="evidence" value="ECO:0007669"/>
    <property type="project" value="TreeGrafter"/>
</dbReference>
<dbReference type="PANTHER" id="PTHR22767">
    <property type="entry name" value="N-TERMINAL ACETYLTRANSFERASE-RELATED"/>
    <property type="match status" value="1"/>
</dbReference>
<gene>
    <name evidence="2" type="ORF">MCOS_LOCUS7288</name>
</gene>
<dbReference type="Proteomes" id="UP000267029">
    <property type="component" value="Unassembled WGS sequence"/>
</dbReference>
<dbReference type="Pfam" id="PF09797">
    <property type="entry name" value="NatB_MDM20"/>
    <property type="match status" value="1"/>
</dbReference>
<reference evidence="2 3" key="1">
    <citation type="submission" date="2018-10" db="EMBL/GenBank/DDBJ databases">
        <authorList>
            <consortium name="Pathogen Informatics"/>
        </authorList>
    </citation>
    <scope>NUCLEOTIDE SEQUENCE [LARGE SCALE GENOMIC DNA]</scope>
</reference>
<sequence length="973" mass="108407">MPTHRATLNVMATFFKELNQEQKLLSYLANAAEKFPDQDDLLVSLFFLHVRKCNFNAQQAVVRKLLQKSPRDKILQFWMVLSTMMQGENDLVMAKRMFLPLSERMLEKMKNDGSFDCHADILLYLMILKRQDKYSDALDVLNKREFLDRINEMDYNRDYSDEILDLQSSLDDWPGMLQTAQDMLQSDHDNWSAWKTLMEHAFRCESDDGNKFSVTRVGQLCSLIEQFVKQSPKARGPHLARIDFCANLVRREIPHPSSEESLCMDIIKHYIEEFGGKPICALDIAYAIPLLLKDEKNRTSPPDDVEGTQLEVCAYRVTRASGVPIDLVDVVSSYQLHAATLPPQVNGVAEGSAISKDMCPPDGLLLLAVSELLDPVIKPPSSGHALGQLLLAAYWLAQIGLMHSPANHFMRLRLASILAPGGGLACVERQLQELKSMDLKQILLVSLGHLVVTPGPHLTIWSGHESQSASHAGSPQEGDSTLADFYHMLINKTQFMQREAEDWLVGAYRQQAYTQVREFTQFINQLKHADGLLLARAELIYDRVIVRSNSFDEALEKMGGASAELTAIRQLLDKIVDCRDFGVVPNFTSHEQNPDNQIQSFDHLRTWVKLRLDVVDLFGACSKLVMRAVPCIDQLGSGELSAELRQDLRNLVQTIDESTASLMSRVKSLDFIEPLCGSNFKYTDLLLTPETIFLCPPPLPKTAMMSFYFTGPFHLTLVAGLELLKHLTGLLDTNPDQKPNVEDCSALQRFAEPLLKFVGGAPDLPVLPSPPSDSDALPDWLNPSAVLIGLGVAVETLSMAVLFISAAAAMLRPRRLIHQPLSKRSKKNKKKQQCIEDKSETKIACPVISYVDRVAGSLCDIAFPRVELAATQMQQLAESWTQWARSCGSAAFTATALNTAKTALTRLPEENKAFPWYPTCETASPTIYAEMAGSLASGFGGLAELCRRKLVALAAAHEEVRCFTSLKTPGNEE</sequence>
<accession>A0A0R3UIM3</accession>
<dbReference type="InterPro" id="IPR019183">
    <property type="entry name" value="NAA25_NatB_aux_su"/>
</dbReference>
<protein>
    <recommendedName>
        <fullName evidence="4">Phagocyte signaling-impaired protein</fullName>
    </recommendedName>
</protein>
<proteinExistence type="inferred from homology"/>
<dbReference type="Gene3D" id="1.25.40.1040">
    <property type="match status" value="1"/>
</dbReference>
<name>A0A0R3UIM3_MESCO</name>
<dbReference type="PANTHER" id="PTHR22767:SF3">
    <property type="entry name" value="N-ALPHA-ACETYLTRANSFERASE 25, NATB AUXILIARY SUBUNIT"/>
    <property type="match status" value="1"/>
</dbReference>
<dbReference type="OrthoDB" id="1874341at2759"/>